<dbReference type="InterPro" id="IPR000524">
    <property type="entry name" value="Tscrpt_reg_HTH_GntR"/>
</dbReference>
<protein>
    <recommendedName>
        <fullName evidence="7">HTH gntR-type domain-containing protein</fullName>
    </recommendedName>
</protein>
<dbReference type="GO" id="GO:0003677">
    <property type="term" value="F:DNA binding"/>
    <property type="evidence" value="ECO:0007669"/>
    <property type="project" value="UniProtKB-KW"/>
</dbReference>
<dbReference type="GO" id="GO:0030170">
    <property type="term" value="F:pyridoxal phosphate binding"/>
    <property type="evidence" value="ECO:0007669"/>
    <property type="project" value="InterPro"/>
</dbReference>
<dbReference type="GO" id="GO:0008483">
    <property type="term" value="F:transaminase activity"/>
    <property type="evidence" value="ECO:0007669"/>
    <property type="project" value="UniProtKB-KW"/>
</dbReference>
<dbReference type="AlphaFoldDB" id="A0A0H4R0U8"/>
<dbReference type="PANTHER" id="PTHR46577">
    <property type="entry name" value="HTH-TYPE TRANSCRIPTIONAL REGULATORY PROTEIN GABR"/>
    <property type="match status" value="1"/>
</dbReference>
<dbReference type="Pfam" id="PF00155">
    <property type="entry name" value="Aminotran_1_2"/>
    <property type="match status" value="1"/>
</dbReference>
<dbReference type="OrthoDB" id="9808770at2"/>
<keyword evidence="9" id="KW-1185">Reference proteome</keyword>
<dbReference type="Gene3D" id="1.10.10.10">
    <property type="entry name" value="Winged helix-like DNA-binding domain superfamily/Winged helix DNA-binding domain"/>
    <property type="match status" value="1"/>
</dbReference>
<dbReference type="PANTHER" id="PTHR46577:SF1">
    <property type="entry name" value="HTH-TYPE TRANSCRIPTIONAL REGULATORY PROTEIN GABR"/>
    <property type="match status" value="1"/>
</dbReference>
<dbReference type="SMART" id="SM00345">
    <property type="entry name" value="HTH_GNTR"/>
    <property type="match status" value="1"/>
</dbReference>
<evidence type="ECO:0000256" key="1">
    <source>
        <dbReference type="ARBA" id="ARBA00005384"/>
    </source>
</evidence>
<dbReference type="SUPFAM" id="SSF53383">
    <property type="entry name" value="PLP-dependent transferases"/>
    <property type="match status" value="1"/>
</dbReference>
<keyword evidence="3" id="KW-0663">Pyridoxal phosphate</keyword>
<dbReference type="Proteomes" id="UP000036106">
    <property type="component" value="Chromosome"/>
</dbReference>
<dbReference type="GO" id="GO:0003700">
    <property type="term" value="F:DNA-binding transcription factor activity"/>
    <property type="evidence" value="ECO:0007669"/>
    <property type="project" value="InterPro"/>
</dbReference>
<evidence type="ECO:0000256" key="3">
    <source>
        <dbReference type="ARBA" id="ARBA00022898"/>
    </source>
</evidence>
<evidence type="ECO:0000259" key="7">
    <source>
        <dbReference type="PROSITE" id="PS50949"/>
    </source>
</evidence>
<organism evidence="8 9">
    <name type="scientific">Companilactobacillus ginsenosidimutans</name>
    <dbReference type="NCBI Taxonomy" id="1007676"/>
    <lineage>
        <taxon>Bacteria</taxon>
        <taxon>Bacillati</taxon>
        <taxon>Bacillota</taxon>
        <taxon>Bacilli</taxon>
        <taxon>Lactobacillales</taxon>
        <taxon>Lactobacillaceae</taxon>
        <taxon>Companilactobacillus</taxon>
    </lineage>
</organism>
<keyword evidence="6" id="KW-0804">Transcription</keyword>
<dbReference type="InterPro" id="IPR015421">
    <property type="entry name" value="PyrdxlP-dep_Trfase_major"/>
</dbReference>
<keyword evidence="2" id="KW-0808">Transferase</keyword>
<feature type="domain" description="HTH gntR-type" evidence="7">
    <location>
        <begin position="10"/>
        <end position="78"/>
    </location>
</feature>
<proteinExistence type="inferred from homology"/>
<evidence type="ECO:0000256" key="5">
    <source>
        <dbReference type="ARBA" id="ARBA00023125"/>
    </source>
</evidence>
<name>A0A0H4R0U8_9LACO</name>
<keyword evidence="4" id="KW-0805">Transcription regulation</keyword>
<dbReference type="Pfam" id="PF00392">
    <property type="entry name" value="GntR"/>
    <property type="match status" value="1"/>
</dbReference>
<evidence type="ECO:0000256" key="4">
    <source>
        <dbReference type="ARBA" id="ARBA00023015"/>
    </source>
</evidence>
<evidence type="ECO:0000256" key="6">
    <source>
        <dbReference type="ARBA" id="ARBA00023163"/>
    </source>
</evidence>
<keyword evidence="5" id="KW-0238">DNA-binding</keyword>
<dbReference type="SUPFAM" id="SSF46785">
    <property type="entry name" value="Winged helix' DNA-binding domain"/>
    <property type="match status" value="1"/>
</dbReference>
<sequence length="450" mass="51065">MFHINRDSHEQIYLQLYRQLRAEIETGVRLPTQAVPSTRFLAKSLSVSRNTVDHAFQDLVAEGYLESRPGAGYHVATHLPIFSAQSNITDQEPLQEKFIYDFTDDYDRMTLFPKRAWLDAEQSMMLGGLTHIQPANGDLQYREQLVNYLARLKNIDVDADQIVVTNGFNEAAGIIANLIPNLAENKIAVANPIAPNASGIWNRLGVDVIDFDDIDCLPEASAYVICPTHNFPDGHGLDNDERQTFSKWLIKNNRYLIELDTDGTLIYDGNQTPAIHHFLDGRKSFYYTNYDDTLGSALCMGILVLPKELLPIYKEKYGKLPNRNSLWQQQILSRMIANDSLERYIRQLTIVYRNRRELLIASLKKSLGSKIEFTGTNTGTFIVAKLQTDQSISKLIRSASEVGVGIVNPDRCWHNQPKDDKSIIMSFRQVDDDKIIDGVKALAEVWDQLL</sequence>
<dbReference type="CDD" id="cd07377">
    <property type="entry name" value="WHTH_GntR"/>
    <property type="match status" value="1"/>
</dbReference>
<evidence type="ECO:0000313" key="8">
    <source>
        <dbReference type="EMBL" id="AKP67350.1"/>
    </source>
</evidence>
<dbReference type="EMBL" id="CP012034">
    <property type="protein sequence ID" value="AKP67350.1"/>
    <property type="molecule type" value="Genomic_DNA"/>
</dbReference>
<dbReference type="InterPro" id="IPR036388">
    <property type="entry name" value="WH-like_DNA-bd_sf"/>
</dbReference>
<dbReference type="KEGG" id="lgn:ABM34_07220"/>
<accession>A0A0H4R0U8</accession>
<dbReference type="Gene3D" id="3.40.640.10">
    <property type="entry name" value="Type I PLP-dependent aspartate aminotransferase-like (Major domain)"/>
    <property type="match status" value="1"/>
</dbReference>
<dbReference type="InterPro" id="IPR015424">
    <property type="entry name" value="PyrdxlP-dep_Trfase"/>
</dbReference>
<dbReference type="InterPro" id="IPR051446">
    <property type="entry name" value="HTH_trans_reg/aminotransferase"/>
</dbReference>
<dbReference type="STRING" id="1007676.ABM34_07220"/>
<dbReference type="PROSITE" id="PS50949">
    <property type="entry name" value="HTH_GNTR"/>
    <property type="match status" value="1"/>
</dbReference>
<dbReference type="InterPro" id="IPR036390">
    <property type="entry name" value="WH_DNA-bd_sf"/>
</dbReference>
<gene>
    <name evidence="8" type="ORF">ABM34_07220</name>
</gene>
<comment type="similarity">
    <text evidence="1">In the C-terminal section; belongs to the class-I pyridoxal-phosphate-dependent aminotransferase family.</text>
</comment>
<dbReference type="PRINTS" id="PR00035">
    <property type="entry name" value="HTHGNTR"/>
</dbReference>
<evidence type="ECO:0000256" key="2">
    <source>
        <dbReference type="ARBA" id="ARBA00022576"/>
    </source>
</evidence>
<dbReference type="RefSeq" id="WP_048704606.1">
    <property type="nucleotide sequence ID" value="NZ_CP012034.1"/>
</dbReference>
<dbReference type="PATRIC" id="fig|1007676.4.peg.1449"/>
<evidence type="ECO:0000313" key="9">
    <source>
        <dbReference type="Proteomes" id="UP000036106"/>
    </source>
</evidence>
<keyword evidence="2" id="KW-0032">Aminotransferase</keyword>
<dbReference type="InterPro" id="IPR004839">
    <property type="entry name" value="Aminotransferase_I/II_large"/>
</dbReference>
<reference evidence="9" key="1">
    <citation type="submission" date="2015-07" db="EMBL/GenBank/DDBJ databases">
        <title>Lactobacillus ginsenosidimutans/EMML 3141/ whole genome sequencing.</title>
        <authorList>
            <person name="Kim M.K."/>
            <person name="Im W.-T."/>
            <person name="Srinivasan S."/>
            <person name="Lee J.-J."/>
        </authorList>
    </citation>
    <scope>NUCLEOTIDE SEQUENCE [LARGE SCALE GENOMIC DNA]</scope>
    <source>
        <strain evidence="9">EMML 3041</strain>
    </source>
</reference>